<evidence type="ECO:0000256" key="7">
    <source>
        <dbReference type="RuleBase" id="RU004417"/>
    </source>
</evidence>
<reference evidence="9 10" key="1">
    <citation type="journal article" date="2016" name="Nat. Commun.">
        <title>Thousands of microbial genomes shed light on interconnected biogeochemical processes in an aquifer system.</title>
        <authorList>
            <person name="Anantharaman K."/>
            <person name="Brown C.T."/>
            <person name="Hug L.A."/>
            <person name="Sharon I."/>
            <person name="Castelle C.J."/>
            <person name="Probst A.J."/>
            <person name="Thomas B.C."/>
            <person name="Singh A."/>
            <person name="Wilkins M.J."/>
            <person name="Karaoz U."/>
            <person name="Brodie E.L."/>
            <person name="Williams K.H."/>
            <person name="Hubbard S.S."/>
            <person name="Banfield J.F."/>
        </authorList>
    </citation>
    <scope>NUCLEOTIDE SEQUENCE [LARGE SCALE GENOMIC DNA]</scope>
</reference>
<dbReference type="SUPFAM" id="SSF51735">
    <property type="entry name" value="NAD(P)-binding Rossmann-fold domains"/>
    <property type="match status" value="1"/>
</dbReference>
<evidence type="ECO:0000313" key="9">
    <source>
        <dbReference type="EMBL" id="OGM60819.1"/>
    </source>
</evidence>
<dbReference type="Pfam" id="PF00208">
    <property type="entry name" value="ELFV_dehydrog"/>
    <property type="match status" value="1"/>
</dbReference>
<feature type="binding site" evidence="5">
    <location>
        <position position="357"/>
    </location>
    <ligand>
        <name>substrate</name>
    </ligand>
</feature>
<dbReference type="Gene3D" id="3.40.50.720">
    <property type="entry name" value="NAD(P)-binding Rossmann-like Domain"/>
    <property type="match status" value="1"/>
</dbReference>
<accession>A0A1F8BAW7</accession>
<dbReference type="SUPFAM" id="SSF53223">
    <property type="entry name" value="Aminoacid dehydrogenase-like, N-terminal domain"/>
    <property type="match status" value="1"/>
</dbReference>
<dbReference type="InterPro" id="IPR033922">
    <property type="entry name" value="NAD_bind_Glu_DH"/>
</dbReference>
<dbReference type="InterPro" id="IPR014362">
    <property type="entry name" value="Glu_DH"/>
</dbReference>
<evidence type="ECO:0000256" key="1">
    <source>
        <dbReference type="ARBA" id="ARBA00006382"/>
    </source>
</evidence>
<keyword evidence="5" id="KW-0520">NAD</keyword>
<feature type="domain" description="Glutamate/phenylalanine/leucine/valine/L-tryptophan dehydrogenase C-terminal" evidence="8">
    <location>
        <begin position="176"/>
        <end position="421"/>
    </location>
</feature>
<dbReference type="SMART" id="SM00839">
    <property type="entry name" value="ELFV_dehydrog"/>
    <property type="match status" value="1"/>
</dbReference>
<comment type="caution">
    <text evidence="9">The sequence shown here is derived from an EMBL/GenBank/DDBJ whole genome shotgun (WGS) entry which is preliminary data.</text>
</comment>
<proteinExistence type="inferred from homology"/>
<dbReference type="InterPro" id="IPR046346">
    <property type="entry name" value="Aminoacid_DH-like_N_sf"/>
</dbReference>
<keyword evidence="5" id="KW-0547">Nucleotide-binding</keyword>
<dbReference type="Proteomes" id="UP000176404">
    <property type="component" value="Unassembled WGS sequence"/>
</dbReference>
<dbReference type="PIRSF" id="PIRSF000185">
    <property type="entry name" value="Glu_DH"/>
    <property type="match status" value="1"/>
</dbReference>
<evidence type="ECO:0000256" key="6">
    <source>
        <dbReference type="PIRSR" id="PIRSR000185-3"/>
    </source>
</evidence>
<dbReference type="Pfam" id="PF02812">
    <property type="entry name" value="ELFV_dehydrog_N"/>
    <property type="match status" value="1"/>
</dbReference>
<dbReference type="EMBL" id="MGHD01000003">
    <property type="protein sequence ID" value="OGM60819.1"/>
    <property type="molecule type" value="Genomic_DNA"/>
</dbReference>
<dbReference type="PROSITE" id="PS00074">
    <property type="entry name" value="GLFV_DEHYDROGENASE"/>
    <property type="match status" value="1"/>
</dbReference>
<feature type="binding site" evidence="5">
    <location>
        <position position="63"/>
    </location>
    <ligand>
        <name>substrate</name>
    </ligand>
</feature>
<name>A0A1F8BAW7_9BACT</name>
<evidence type="ECO:0000256" key="2">
    <source>
        <dbReference type="ARBA" id="ARBA00023002"/>
    </source>
</evidence>
<dbReference type="InterPro" id="IPR006097">
    <property type="entry name" value="Glu/Leu/Phe/Val/Trp_DH_dimer"/>
</dbReference>
<keyword evidence="2 3" id="KW-0560">Oxidoreductase</keyword>
<dbReference type="GO" id="GO:0006538">
    <property type="term" value="P:L-glutamate catabolic process"/>
    <property type="evidence" value="ECO:0007669"/>
    <property type="project" value="TreeGrafter"/>
</dbReference>
<dbReference type="PANTHER" id="PTHR11606">
    <property type="entry name" value="GLUTAMATE DEHYDROGENASE"/>
    <property type="match status" value="1"/>
</dbReference>
<dbReference type="GO" id="GO:0000166">
    <property type="term" value="F:nucleotide binding"/>
    <property type="evidence" value="ECO:0007669"/>
    <property type="project" value="UniProtKB-KW"/>
</dbReference>
<gene>
    <name evidence="9" type="ORF">A2892_01610</name>
</gene>
<dbReference type="GO" id="GO:0004352">
    <property type="term" value="F:glutamate dehydrogenase (NAD+) activity"/>
    <property type="evidence" value="ECO:0007669"/>
    <property type="project" value="TreeGrafter"/>
</dbReference>
<evidence type="ECO:0000256" key="3">
    <source>
        <dbReference type="PIRNR" id="PIRNR000185"/>
    </source>
</evidence>
<dbReference type="CDD" id="cd01076">
    <property type="entry name" value="NAD_bind_1_Glu_DH"/>
    <property type="match status" value="1"/>
</dbReference>
<dbReference type="InterPro" id="IPR006095">
    <property type="entry name" value="Glu/Leu/Phe/Val/Trp_DH"/>
</dbReference>
<evidence type="ECO:0000256" key="4">
    <source>
        <dbReference type="PIRSR" id="PIRSR000185-1"/>
    </source>
</evidence>
<evidence type="ECO:0000259" key="8">
    <source>
        <dbReference type="SMART" id="SM00839"/>
    </source>
</evidence>
<dbReference type="AlphaFoldDB" id="A0A1F8BAW7"/>
<dbReference type="InterPro" id="IPR006096">
    <property type="entry name" value="Glu/Leu/Phe/Val/Trp_DH_C"/>
</dbReference>
<dbReference type="Gene3D" id="3.40.50.10860">
    <property type="entry name" value="Leucine Dehydrogenase, chain A, domain 1"/>
    <property type="match status" value="1"/>
</dbReference>
<feature type="site" description="Important for catalysis" evidence="6">
    <location>
        <position position="139"/>
    </location>
</feature>
<feature type="active site" description="Proton donor" evidence="4">
    <location>
        <position position="99"/>
    </location>
</feature>
<evidence type="ECO:0000256" key="5">
    <source>
        <dbReference type="PIRSR" id="PIRSR000185-2"/>
    </source>
</evidence>
<dbReference type="PANTHER" id="PTHR11606:SF13">
    <property type="entry name" value="GLUTAMATE DEHYDROGENASE 1, MITOCHONDRIAL"/>
    <property type="match status" value="1"/>
</dbReference>
<feature type="binding site" evidence="5">
    <location>
        <position position="183"/>
    </location>
    <ligand>
        <name>NAD(+)</name>
        <dbReference type="ChEBI" id="CHEBI:57540"/>
    </ligand>
</feature>
<sequence length="423" mass="47171">MDEVSILLAKDYSDKKGLEKVLDKLKKPQKLLKRRLKVKMDSGKGETFMAYRSQHNDARGPFKGGIRFHPQVSEDEVKALSIWMTIKCAVVGIPYGGAKGGVKVNPSELSEDELERLSKKYAEFLTPYIGPWKDIPAPDVNTSEREMAWMLDAYEKKVGYHAPATFTGKPIELGGSEGRTEATGLGGFYILDRYLKTKEVKKTALPRLRRASGKIKIAVQGFGNVGYWFSKFVIDAGCKVVAVSDSSGALFNEQGLALSRVQKLKEKYGSFQKIYASGESNIKFLTNEELLALEVDILVPAALENAIDEKNAKNVKAKAVLELANGPTTPGAEEILLKKGIDILPDVLCNAGGVTVSCFEWVQNLHGYYWKKERVFDELKEIMDRAFNEAYKIKNERNVSFRQAAYLLALKRIIDAMVLRGRV</sequence>
<evidence type="ECO:0000313" key="10">
    <source>
        <dbReference type="Proteomes" id="UP000176404"/>
    </source>
</evidence>
<dbReference type="PRINTS" id="PR00082">
    <property type="entry name" value="GLFDHDRGNASE"/>
</dbReference>
<feature type="binding site" evidence="5">
    <location>
        <position position="87"/>
    </location>
    <ligand>
        <name>substrate</name>
    </ligand>
</feature>
<protein>
    <recommendedName>
        <fullName evidence="3">Glutamate dehydrogenase</fullName>
    </recommendedName>
</protein>
<comment type="similarity">
    <text evidence="1 3 7">Belongs to the Glu/Leu/Phe/Val dehydrogenases family.</text>
</comment>
<dbReference type="STRING" id="1802517.A2892_01610"/>
<feature type="binding site" evidence="5">
    <location>
        <position position="224"/>
    </location>
    <ligand>
        <name>NAD(+)</name>
        <dbReference type="ChEBI" id="CHEBI:57540"/>
    </ligand>
</feature>
<organism evidence="9 10">
    <name type="scientific">Candidatus Woesebacteria bacterium RIFCSPLOWO2_01_FULL_39_10b</name>
    <dbReference type="NCBI Taxonomy" id="1802517"/>
    <lineage>
        <taxon>Bacteria</taxon>
        <taxon>Candidatus Woeseibacteriota</taxon>
    </lineage>
</organism>
<dbReference type="InterPro" id="IPR033524">
    <property type="entry name" value="Glu/Leu/Phe/Val_DH_AS"/>
</dbReference>
<dbReference type="InterPro" id="IPR036291">
    <property type="entry name" value="NAD(P)-bd_dom_sf"/>
</dbReference>